<proteinExistence type="predicted"/>
<name>A0A6N7Y1I4_9FIRM</name>
<sequence>MYLNGLGLRQLENSGFGIKKAAIRSILIKAGVYKGAEEGKIRHQSGEWHEGNFPRFDSTANKFDKIARSKLNTWKSQRKKLFELRSNASFTQQQIADLLGCSKAYYCNVENGRETPSQVFLSKVIKLFGLEPDSINEIAKVNTLRHKQAIEADEERTDYYDGYDEHYFKSANVNTGYQSPL</sequence>
<dbReference type="AlphaFoldDB" id="A0A6N7Y1I4"/>
<evidence type="ECO:0000313" key="2">
    <source>
        <dbReference type="EMBL" id="MSU02348.1"/>
    </source>
</evidence>
<dbReference type="SUPFAM" id="SSF47413">
    <property type="entry name" value="lambda repressor-like DNA-binding domains"/>
    <property type="match status" value="1"/>
</dbReference>
<gene>
    <name evidence="2" type="ORF">FYJ83_12840</name>
</gene>
<dbReference type="EMBL" id="VUNQ01000030">
    <property type="protein sequence ID" value="MSU02348.1"/>
    <property type="molecule type" value="Genomic_DNA"/>
</dbReference>
<comment type="caution">
    <text evidence="2">The sequence shown here is derived from an EMBL/GenBank/DDBJ whole genome shotgun (WGS) entry which is preliminary data.</text>
</comment>
<protein>
    <submittedName>
        <fullName evidence="2">Helix-turn-helix transcriptional regulator</fullName>
    </submittedName>
</protein>
<accession>A0A6N7Y1I4</accession>
<dbReference type="SMART" id="SM00530">
    <property type="entry name" value="HTH_XRE"/>
    <property type="match status" value="1"/>
</dbReference>
<dbReference type="Gene3D" id="1.10.260.40">
    <property type="entry name" value="lambda repressor-like DNA-binding domains"/>
    <property type="match status" value="1"/>
</dbReference>
<reference evidence="2 3" key="1">
    <citation type="submission" date="2019-09" db="EMBL/GenBank/DDBJ databases">
        <title>In-depth cultivation of the pig gut microbiome towards novel bacterial diversity and tailored functional studies.</title>
        <authorList>
            <person name="Wylensek D."/>
            <person name="Hitch T.C.A."/>
            <person name="Clavel T."/>
        </authorList>
    </citation>
    <scope>NUCLEOTIDE SEQUENCE [LARGE SCALE GENOMIC DNA]</scope>
    <source>
        <strain evidence="2 3">WCA3-693-APC-4?</strain>
    </source>
</reference>
<dbReference type="CDD" id="cd00093">
    <property type="entry name" value="HTH_XRE"/>
    <property type="match status" value="1"/>
</dbReference>
<feature type="domain" description="HTH cro/C1-type" evidence="1">
    <location>
        <begin position="83"/>
        <end position="135"/>
    </location>
</feature>
<organism evidence="2 3">
    <name type="scientific">Tissierella pigra</name>
    <dbReference type="NCBI Taxonomy" id="2607614"/>
    <lineage>
        <taxon>Bacteria</taxon>
        <taxon>Bacillati</taxon>
        <taxon>Bacillota</taxon>
        <taxon>Tissierellia</taxon>
        <taxon>Tissierellales</taxon>
        <taxon>Tissierellaceae</taxon>
        <taxon>Tissierella</taxon>
    </lineage>
</organism>
<keyword evidence="3" id="KW-1185">Reference proteome</keyword>
<evidence type="ECO:0000313" key="3">
    <source>
        <dbReference type="Proteomes" id="UP000469523"/>
    </source>
</evidence>
<dbReference type="Pfam" id="PF13560">
    <property type="entry name" value="HTH_31"/>
    <property type="match status" value="1"/>
</dbReference>
<dbReference type="GO" id="GO:0003677">
    <property type="term" value="F:DNA binding"/>
    <property type="evidence" value="ECO:0007669"/>
    <property type="project" value="InterPro"/>
</dbReference>
<dbReference type="Proteomes" id="UP000469523">
    <property type="component" value="Unassembled WGS sequence"/>
</dbReference>
<dbReference type="InterPro" id="IPR010982">
    <property type="entry name" value="Lambda_DNA-bd_dom_sf"/>
</dbReference>
<dbReference type="InterPro" id="IPR001387">
    <property type="entry name" value="Cro/C1-type_HTH"/>
</dbReference>
<dbReference type="PROSITE" id="PS50943">
    <property type="entry name" value="HTH_CROC1"/>
    <property type="match status" value="1"/>
</dbReference>
<evidence type="ECO:0000259" key="1">
    <source>
        <dbReference type="PROSITE" id="PS50943"/>
    </source>
</evidence>